<dbReference type="Proteomes" id="UP001198200">
    <property type="component" value="Unassembled WGS sequence"/>
</dbReference>
<comment type="caution">
    <text evidence="1">The sequence shown here is derived from an EMBL/GenBank/DDBJ whole genome shotgun (WGS) entry which is preliminary data.</text>
</comment>
<dbReference type="EMBL" id="JAJEQN010000027">
    <property type="protein sequence ID" value="MCC2222104.1"/>
    <property type="molecule type" value="Genomic_DNA"/>
</dbReference>
<reference evidence="1 2" key="1">
    <citation type="submission" date="2021-10" db="EMBL/GenBank/DDBJ databases">
        <title>Anaerobic single-cell dispensing facilitates the cultivation of human gut bacteria.</title>
        <authorList>
            <person name="Afrizal A."/>
        </authorList>
    </citation>
    <scope>NUCLEOTIDE SEQUENCE [LARGE SCALE GENOMIC DNA]</scope>
    <source>
        <strain evidence="1 2">CLA-AA-H224</strain>
    </source>
</reference>
<gene>
    <name evidence="1" type="ORF">LKD48_10730</name>
</gene>
<dbReference type="AlphaFoldDB" id="A0AAE3E518"/>
<evidence type="ECO:0000313" key="2">
    <source>
        <dbReference type="Proteomes" id="UP001198200"/>
    </source>
</evidence>
<keyword evidence="2" id="KW-1185">Reference proteome</keyword>
<protein>
    <submittedName>
        <fullName evidence="1">Uncharacterized protein</fullName>
    </submittedName>
</protein>
<dbReference type="RefSeq" id="WP_262537081.1">
    <property type="nucleotide sequence ID" value="NZ_JAJEQN010000027.1"/>
</dbReference>
<accession>A0AAE3E518</accession>
<evidence type="ECO:0000313" key="1">
    <source>
        <dbReference type="EMBL" id="MCC2222104.1"/>
    </source>
</evidence>
<organism evidence="1 2">
    <name type="scientific">Anthropogastromicrobium aceti</name>
    <dbReference type="NCBI Taxonomy" id="2981768"/>
    <lineage>
        <taxon>Bacteria</taxon>
        <taxon>Bacillati</taxon>
        <taxon>Bacillota</taxon>
        <taxon>Clostridia</taxon>
        <taxon>Lachnospirales</taxon>
        <taxon>Lachnospiraceae</taxon>
        <taxon>Anthropogastromicrobium</taxon>
    </lineage>
</organism>
<sequence length="167" mass="19065">MTQEVWNKIINSEMLLIGIGTQLSVKEDNEKQIDEVYDTLAKLAKGRNCFVITSNTDQKLLDGRISKFLTAAPKVEGQEKQWEAYMNWLSCSLTHELTILELGEGFADPMVMRWPFEKVLSMHQKATLIRVHPMLYQVPADLNGRGIGVKENCIQFVKEIAEQLSHE</sequence>
<name>A0AAE3E518_9FIRM</name>
<proteinExistence type="predicted"/>